<name>A0ABW3KPL6_9FLAO</name>
<accession>A0ABW3KPL6</accession>
<dbReference type="NCBIfam" id="TIGR04183">
    <property type="entry name" value="Por_Secre_tail"/>
    <property type="match status" value="1"/>
</dbReference>
<gene>
    <name evidence="4" type="ORF">ACFQ13_04560</name>
</gene>
<dbReference type="InterPro" id="IPR026444">
    <property type="entry name" value="Secre_tail"/>
</dbReference>
<dbReference type="Pfam" id="PF18962">
    <property type="entry name" value="Por_Secre_tail"/>
    <property type="match status" value="1"/>
</dbReference>
<feature type="chain" id="PRO_5047108506" evidence="2">
    <location>
        <begin position="20"/>
        <end position="417"/>
    </location>
</feature>
<comment type="caution">
    <text evidence="4">The sequence shown here is derived from an EMBL/GenBank/DDBJ whole genome shotgun (WGS) entry which is preliminary data.</text>
</comment>
<dbReference type="Proteomes" id="UP001597086">
    <property type="component" value="Unassembled WGS sequence"/>
</dbReference>
<evidence type="ECO:0000313" key="5">
    <source>
        <dbReference type="Proteomes" id="UP001597086"/>
    </source>
</evidence>
<feature type="signal peptide" evidence="2">
    <location>
        <begin position="1"/>
        <end position="19"/>
    </location>
</feature>
<dbReference type="EMBL" id="JBHTKM010000017">
    <property type="protein sequence ID" value="MFD1015186.1"/>
    <property type="molecule type" value="Genomic_DNA"/>
</dbReference>
<sequence length="417" mass="46324">MKTILQFLTLLCLSATAFAQETIVNLSMQPSYTDQVYYKLSTATASAFTANSWDIAFLRTSAYNFGMRVNSGIGIEVFEAANTAASYNTIDVANEANWTALYNSETSWSNGAFEQGSATYGFGEYNPITHGVEGSIVFVLKYADGTYRKFINESYAAGYTFKYATWNAETSTWSEDQTVTLSNSNNPNNKFNYYSLQNNEEVVAEPAISDWDFVFTKYATDYFGDGSFFYPVTGVLHSDAITVAQNDEQSGMQANPTLTYSEDINTIGYDWKTLNDAWAYDVSSNQAYYIKYADDTIYRLYFTAFEGSSTGNLSFGFENVTNALSIEDVNNSVAFGIYPNPTTDKKVNLVYDVNTLSSHNNEVAIFSTTGQKVYQTNLNSNSGFYNKSLDLSSLTSGIYVLQFTSGNNTVTKKLILK</sequence>
<dbReference type="RefSeq" id="WP_386114545.1">
    <property type="nucleotide sequence ID" value="NZ_JBHTKM010000017.1"/>
</dbReference>
<protein>
    <submittedName>
        <fullName evidence="4">T9SS type A sorting domain-containing protein</fullName>
    </submittedName>
</protein>
<feature type="domain" description="Secretion system C-terminal sorting" evidence="3">
    <location>
        <begin position="337"/>
        <end position="415"/>
    </location>
</feature>
<keyword evidence="5" id="KW-1185">Reference proteome</keyword>
<keyword evidence="1 2" id="KW-0732">Signal</keyword>
<evidence type="ECO:0000256" key="1">
    <source>
        <dbReference type="ARBA" id="ARBA00022729"/>
    </source>
</evidence>
<evidence type="ECO:0000256" key="2">
    <source>
        <dbReference type="SAM" id="SignalP"/>
    </source>
</evidence>
<reference evidence="5" key="1">
    <citation type="journal article" date="2019" name="Int. J. Syst. Evol. Microbiol.">
        <title>The Global Catalogue of Microorganisms (GCM) 10K type strain sequencing project: providing services to taxonomists for standard genome sequencing and annotation.</title>
        <authorList>
            <consortium name="The Broad Institute Genomics Platform"/>
            <consortium name="The Broad Institute Genome Sequencing Center for Infectious Disease"/>
            <person name="Wu L."/>
            <person name="Ma J."/>
        </authorList>
    </citation>
    <scope>NUCLEOTIDE SEQUENCE [LARGE SCALE GENOMIC DNA]</scope>
    <source>
        <strain evidence="5">CCUG 56098</strain>
    </source>
</reference>
<evidence type="ECO:0000259" key="3">
    <source>
        <dbReference type="Pfam" id="PF18962"/>
    </source>
</evidence>
<proteinExistence type="predicted"/>
<evidence type="ECO:0000313" key="4">
    <source>
        <dbReference type="EMBL" id="MFD1015186.1"/>
    </source>
</evidence>
<organism evidence="4 5">
    <name type="scientific">Winogradskyella rapida</name>
    <dbReference type="NCBI Taxonomy" id="549701"/>
    <lineage>
        <taxon>Bacteria</taxon>
        <taxon>Pseudomonadati</taxon>
        <taxon>Bacteroidota</taxon>
        <taxon>Flavobacteriia</taxon>
        <taxon>Flavobacteriales</taxon>
        <taxon>Flavobacteriaceae</taxon>
        <taxon>Winogradskyella</taxon>
    </lineage>
</organism>